<keyword evidence="3 7" id="KW-0805">Transcription regulation</keyword>
<evidence type="ECO:0000256" key="1">
    <source>
        <dbReference type="ARBA" id="ARBA00004123"/>
    </source>
</evidence>
<dbReference type="InterPro" id="IPR036390">
    <property type="entry name" value="WH_DNA-bd_sf"/>
</dbReference>
<dbReference type="SUPFAM" id="SSF144074">
    <property type="entry name" value="E2F-DP heterodimerization region"/>
    <property type="match status" value="1"/>
</dbReference>
<evidence type="ECO:0000256" key="2">
    <source>
        <dbReference type="ARBA" id="ARBA00010940"/>
    </source>
</evidence>
<dbReference type="InParanoid" id="B4JQC1"/>
<dbReference type="GO" id="GO:0008156">
    <property type="term" value="P:negative regulation of DNA replication"/>
    <property type="evidence" value="ECO:0007669"/>
    <property type="project" value="EnsemblMetazoa"/>
</dbReference>
<evidence type="ECO:0000313" key="11">
    <source>
        <dbReference type="Proteomes" id="UP000001070"/>
    </source>
</evidence>
<dbReference type="KEGG" id="dgr:6566678"/>
<evidence type="ECO:0000313" key="10">
    <source>
        <dbReference type="EMBL" id="EDV99101.1"/>
    </source>
</evidence>
<organism evidence="11">
    <name type="scientific">Drosophila grimshawi</name>
    <name type="common">Hawaiian fruit fly</name>
    <name type="synonym">Idiomyia grimshawi</name>
    <dbReference type="NCBI Taxonomy" id="7222"/>
    <lineage>
        <taxon>Eukaryota</taxon>
        <taxon>Metazoa</taxon>
        <taxon>Ecdysozoa</taxon>
        <taxon>Arthropoda</taxon>
        <taxon>Hexapoda</taxon>
        <taxon>Insecta</taxon>
        <taxon>Pterygota</taxon>
        <taxon>Neoptera</taxon>
        <taxon>Endopterygota</taxon>
        <taxon>Diptera</taxon>
        <taxon>Brachycera</taxon>
        <taxon>Muscomorpha</taxon>
        <taxon>Ephydroidea</taxon>
        <taxon>Drosophilidae</taxon>
        <taxon>Drosophila</taxon>
        <taxon>Hawaiian Drosophila</taxon>
    </lineage>
</organism>
<evidence type="ECO:0000256" key="6">
    <source>
        <dbReference type="ARBA" id="ARBA00023242"/>
    </source>
</evidence>
<dbReference type="Pfam" id="PF02319">
    <property type="entry name" value="WHD_E2F_TDP"/>
    <property type="match status" value="1"/>
</dbReference>
<dbReference type="InterPro" id="IPR036388">
    <property type="entry name" value="WH-like_DNA-bd_sf"/>
</dbReference>
<accession>B4JQC1</accession>
<evidence type="ECO:0000256" key="7">
    <source>
        <dbReference type="RuleBase" id="RU003796"/>
    </source>
</evidence>
<keyword evidence="5 7" id="KW-0804">Transcription</keyword>
<dbReference type="GO" id="GO:0000978">
    <property type="term" value="F:RNA polymerase II cis-regulatory region sequence-specific DNA binding"/>
    <property type="evidence" value="ECO:0007669"/>
    <property type="project" value="InterPro"/>
</dbReference>
<keyword evidence="6 7" id="KW-0539">Nucleus</keyword>
<dbReference type="PANTHER" id="PTHR12081:SF18">
    <property type="entry name" value="TRANSCRIPTION FACTOR E2F2-RELATED"/>
    <property type="match status" value="1"/>
</dbReference>
<name>B4JQC1_DROGR</name>
<dbReference type="Gene3D" id="6.10.250.540">
    <property type="match status" value="1"/>
</dbReference>
<dbReference type="InterPro" id="IPR003316">
    <property type="entry name" value="E2F_WHTH_DNA-bd_dom"/>
</dbReference>
<dbReference type="SUPFAM" id="SSF46785">
    <property type="entry name" value="Winged helix' DNA-binding domain"/>
    <property type="match status" value="1"/>
</dbReference>
<feature type="region of interest" description="Disordered" evidence="8">
    <location>
        <begin position="1"/>
        <end position="34"/>
    </location>
</feature>
<dbReference type="FunFam" id="1.10.10.10:FF:000458">
    <property type="entry name" value="E2F-like (Mammalian transcription factor)"/>
    <property type="match status" value="1"/>
</dbReference>
<feature type="region of interest" description="Disordered" evidence="8">
    <location>
        <begin position="251"/>
        <end position="299"/>
    </location>
</feature>
<dbReference type="GO" id="GO:0035189">
    <property type="term" value="C:Rb-E2F complex"/>
    <property type="evidence" value="ECO:0007669"/>
    <property type="project" value="EnsemblMetazoa"/>
</dbReference>
<dbReference type="GO" id="GO:0000785">
    <property type="term" value="C:chromatin"/>
    <property type="evidence" value="ECO:0007669"/>
    <property type="project" value="EnsemblMetazoa"/>
</dbReference>
<evidence type="ECO:0000256" key="3">
    <source>
        <dbReference type="ARBA" id="ARBA00023015"/>
    </source>
</evidence>
<dbReference type="eggNOG" id="KOG2577">
    <property type="taxonomic scope" value="Eukaryota"/>
</dbReference>
<dbReference type="OrthoDB" id="1743261at2759"/>
<evidence type="ECO:0000256" key="4">
    <source>
        <dbReference type="ARBA" id="ARBA00023125"/>
    </source>
</evidence>
<dbReference type="Proteomes" id="UP000001070">
    <property type="component" value="Unassembled WGS sequence"/>
</dbReference>
<feature type="compositionally biased region" description="Polar residues" evidence="8">
    <location>
        <begin position="251"/>
        <end position="262"/>
    </location>
</feature>
<dbReference type="SMART" id="SM01372">
    <property type="entry name" value="E2F_TDP"/>
    <property type="match status" value="1"/>
</dbReference>
<dbReference type="STRING" id="7222.B4JQC1"/>
<evidence type="ECO:0000256" key="8">
    <source>
        <dbReference type="SAM" id="MobiDB-lite"/>
    </source>
</evidence>
<comment type="similarity">
    <text evidence="2 7">Belongs to the E2F/DP family.</text>
</comment>
<proteinExistence type="inferred from homology"/>
<comment type="subcellular location">
    <subcellularLocation>
        <location evidence="1 7">Nucleus</location>
    </subcellularLocation>
</comment>
<protein>
    <submittedName>
        <fullName evidence="10">GH13220</fullName>
    </submittedName>
</protein>
<keyword evidence="4 7" id="KW-0238">DNA-binding</keyword>
<evidence type="ECO:0000256" key="5">
    <source>
        <dbReference type="ARBA" id="ARBA00023163"/>
    </source>
</evidence>
<feature type="compositionally biased region" description="Low complexity" evidence="8">
    <location>
        <begin position="275"/>
        <end position="287"/>
    </location>
</feature>
<dbReference type="InterPro" id="IPR037241">
    <property type="entry name" value="E2F-DP_heterodim"/>
</dbReference>
<dbReference type="GO" id="GO:0042023">
    <property type="term" value="P:DNA endoreduplication"/>
    <property type="evidence" value="ECO:0007669"/>
    <property type="project" value="EnsemblMetazoa"/>
</dbReference>
<dbReference type="PhylomeDB" id="B4JQC1"/>
<dbReference type="AlphaFoldDB" id="B4JQC1"/>
<dbReference type="InterPro" id="IPR015633">
    <property type="entry name" value="E2F"/>
</dbReference>
<dbReference type="GO" id="GO:0001227">
    <property type="term" value="F:DNA-binding transcription repressor activity, RNA polymerase II-specific"/>
    <property type="evidence" value="ECO:0007669"/>
    <property type="project" value="EnsemblMetazoa"/>
</dbReference>
<sequence>MYKRKSATIVTKQRITASSSSPDTDDTASVHDDLKAVKQPYGTFHIDLPLDAKQQKPKIQKQQQQQSQALPTQAQPSPQQQQRSVGSLVLLTQKFVELMKRNGGTIDLKEATKILDVQKRRIYDITNVLEGIGLIDKGRHCSLVRWRGGGFNNAKECKDYDIACEQTNHLKSIEEDLDRQLDYAQRNLNYVMQDPVNQSYAYVTRDDLLNQFGDDSVFTIPNCDEEVEIQRSDNELRVSLDNGSTIDIRLVTNQGKGTTNPNDADGPFDDRYSDEQSPMSSPSHSSDTGGGTGNIIKDEHTYSCNPELKEEMKALENELTAKIIFQNYMAGHSMRRFYPDDPDLENPPLVQLNPPQIDFNFVLKNDEGICELFDVQC</sequence>
<feature type="domain" description="E2F/DP family winged-helix DNA-binding" evidence="9">
    <location>
        <begin position="83"/>
        <end position="148"/>
    </location>
</feature>
<dbReference type="PANTHER" id="PTHR12081">
    <property type="entry name" value="TRANSCRIPTION FACTOR E2F"/>
    <property type="match status" value="1"/>
</dbReference>
<dbReference type="SMR" id="B4JQC1"/>
<dbReference type="FunCoup" id="B4JQC1">
    <property type="interactions" value="1545"/>
</dbReference>
<dbReference type="EMBL" id="CH916372">
    <property type="protein sequence ID" value="EDV99101.1"/>
    <property type="molecule type" value="Genomic_DNA"/>
</dbReference>
<dbReference type="GO" id="GO:2000134">
    <property type="term" value="P:negative regulation of G1/S transition of mitotic cell cycle"/>
    <property type="evidence" value="ECO:0007669"/>
    <property type="project" value="EnsemblMetazoa"/>
</dbReference>
<dbReference type="OMA" id="FQNYMAG"/>
<dbReference type="Gene3D" id="1.10.10.10">
    <property type="entry name" value="Winged helix-like DNA-binding domain superfamily/Winged helix DNA-binding domain"/>
    <property type="match status" value="1"/>
</dbReference>
<dbReference type="GO" id="GO:0031523">
    <property type="term" value="C:Myb complex"/>
    <property type="evidence" value="ECO:0007669"/>
    <property type="project" value="EnsemblMetazoa"/>
</dbReference>
<gene>
    <name evidence="10" type="primary">Dgri\GH13220</name>
    <name evidence="10" type="ORF">Dgri_GH13220</name>
</gene>
<reference evidence="10 11" key="1">
    <citation type="journal article" date="2007" name="Nature">
        <title>Evolution of genes and genomes on the Drosophila phylogeny.</title>
        <authorList>
            <consortium name="Drosophila 12 Genomes Consortium"/>
            <person name="Clark A.G."/>
            <person name="Eisen M.B."/>
            <person name="Smith D.R."/>
            <person name="Bergman C.M."/>
            <person name="Oliver B."/>
            <person name="Markow T.A."/>
            <person name="Kaufman T.C."/>
            <person name="Kellis M."/>
            <person name="Gelbart W."/>
            <person name="Iyer V.N."/>
            <person name="Pollard D.A."/>
            <person name="Sackton T.B."/>
            <person name="Larracuente A.M."/>
            <person name="Singh N.D."/>
            <person name="Abad J.P."/>
            <person name="Abt D.N."/>
            <person name="Adryan B."/>
            <person name="Aguade M."/>
            <person name="Akashi H."/>
            <person name="Anderson W.W."/>
            <person name="Aquadro C.F."/>
            <person name="Ardell D.H."/>
            <person name="Arguello R."/>
            <person name="Artieri C.G."/>
            <person name="Barbash D.A."/>
            <person name="Barker D."/>
            <person name="Barsanti P."/>
            <person name="Batterham P."/>
            <person name="Batzoglou S."/>
            <person name="Begun D."/>
            <person name="Bhutkar A."/>
            <person name="Blanco E."/>
            <person name="Bosak S.A."/>
            <person name="Bradley R.K."/>
            <person name="Brand A.D."/>
            <person name="Brent M.R."/>
            <person name="Brooks A.N."/>
            <person name="Brown R.H."/>
            <person name="Butlin R.K."/>
            <person name="Caggese C."/>
            <person name="Calvi B.R."/>
            <person name="Bernardo de Carvalho A."/>
            <person name="Caspi A."/>
            <person name="Castrezana S."/>
            <person name="Celniker S.E."/>
            <person name="Chang J.L."/>
            <person name="Chapple C."/>
            <person name="Chatterji S."/>
            <person name="Chinwalla A."/>
            <person name="Civetta A."/>
            <person name="Clifton S.W."/>
            <person name="Comeron J.M."/>
            <person name="Costello J.C."/>
            <person name="Coyne J.A."/>
            <person name="Daub J."/>
            <person name="David R.G."/>
            <person name="Delcher A.L."/>
            <person name="Delehaunty K."/>
            <person name="Do C.B."/>
            <person name="Ebling H."/>
            <person name="Edwards K."/>
            <person name="Eickbush T."/>
            <person name="Evans J.D."/>
            <person name="Filipski A."/>
            <person name="Findeiss S."/>
            <person name="Freyhult E."/>
            <person name="Fulton L."/>
            <person name="Fulton R."/>
            <person name="Garcia A.C."/>
            <person name="Gardiner A."/>
            <person name="Garfield D.A."/>
            <person name="Garvin B.E."/>
            <person name="Gibson G."/>
            <person name="Gilbert D."/>
            <person name="Gnerre S."/>
            <person name="Godfrey J."/>
            <person name="Good R."/>
            <person name="Gotea V."/>
            <person name="Gravely B."/>
            <person name="Greenberg A.J."/>
            <person name="Griffiths-Jones S."/>
            <person name="Gross S."/>
            <person name="Guigo R."/>
            <person name="Gustafson E.A."/>
            <person name="Haerty W."/>
            <person name="Hahn M.W."/>
            <person name="Halligan D.L."/>
            <person name="Halpern A.L."/>
            <person name="Halter G.M."/>
            <person name="Han M.V."/>
            <person name="Heger A."/>
            <person name="Hillier L."/>
            <person name="Hinrichs A.S."/>
            <person name="Holmes I."/>
            <person name="Hoskins R.A."/>
            <person name="Hubisz M.J."/>
            <person name="Hultmark D."/>
            <person name="Huntley M.A."/>
            <person name="Jaffe D.B."/>
            <person name="Jagadeeshan S."/>
            <person name="Jeck W.R."/>
            <person name="Johnson J."/>
            <person name="Jones C.D."/>
            <person name="Jordan W.C."/>
            <person name="Karpen G.H."/>
            <person name="Kataoka E."/>
            <person name="Keightley P.D."/>
            <person name="Kheradpour P."/>
            <person name="Kirkness E.F."/>
            <person name="Koerich L.B."/>
            <person name="Kristiansen K."/>
            <person name="Kudrna D."/>
            <person name="Kulathinal R.J."/>
            <person name="Kumar S."/>
            <person name="Kwok R."/>
            <person name="Lander E."/>
            <person name="Langley C.H."/>
            <person name="Lapoint R."/>
            <person name="Lazzaro B.P."/>
            <person name="Lee S.J."/>
            <person name="Levesque L."/>
            <person name="Li R."/>
            <person name="Lin C.F."/>
            <person name="Lin M.F."/>
            <person name="Lindblad-Toh K."/>
            <person name="Llopart A."/>
            <person name="Long M."/>
            <person name="Low L."/>
            <person name="Lozovsky E."/>
            <person name="Lu J."/>
            <person name="Luo M."/>
            <person name="Machado C.A."/>
            <person name="Makalowski W."/>
            <person name="Marzo M."/>
            <person name="Matsuda M."/>
            <person name="Matzkin L."/>
            <person name="McAllister B."/>
            <person name="McBride C.S."/>
            <person name="McKernan B."/>
            <person name="McKernan K."/>
            <person name="Mendez-Lago M."/>
            <person name="Minx P."/>
            <person name="Mollenhauer M.U."/>
            <person name="Montooth K."/>
            <person name="Mount S.M."/>
            <person name="Mu X."/>
            <person name="Myers E."/>
            <person name="Negre B."/>
            <person name="Newfeld S."/>
            <person name="Nielsen R."/>
            <person name="Noor M.A."/>
            <person name="O'Grady P."/>
            <person name="Pachter L."/>
            <person name="Papaceit M."/>
            <person name="Parisi M.J."/>
            <person name="Parisi M."/>
            <person name="Parts L."/>
            <person name="Pedersen J.S."/>
            <person name="Pesole G."/>
            <person name="Phillippy A.M."/>
            <person name="Ponting C.P."/>
            <person name="Pop M."/>
            <person name="Porcelli D."/>
            <person name="Powell J.R."/>
            <person name="Prohaska S."/>
            <person name="Pruitt K."/>
            <person name="Puig M."/>
            <person name="Quesneville H."/>
            <person name="Ram K.R."/>
            <person name="Rand D."/>
            <person name="Rasmussen M.D."/>
            <person name="Reed L.K."/>
            <person name="Reenan R."/>
            <person name="Reily A."/>
            <person name="Remington K.A."/>
            <person name="Rieger T.T."/>
            <person name="Ritchie M.G."/>
            <person name="Robin C."/>
            <person name="Rogers Y.H."/>
            <person name="Rohde C."/>
            <person name="Rozas J."/>
            <person name="Rubenfield M.J."/>
            <person name="Ruiz A."/>
            <person name="Russo S."/>
            <person name="Salzberg S.L."/>
            <person name="Sanchez-Gracia A."/>
            <person name="Saranga D.J."/>
            <person name="Sato H."/>
            <person name="Schaeffer S.W."/>
            <person name="Schatz M.C."/>
            <person name="Schlenke T."/>
            <person name="Schwartz R."/>
            <person name="Segarra C."/>
            <person name="Singh R.S."/>
            <person name="Sirot L."/>
            <person name="Sirota M."/>
            <person name="Sisneros N.B."/>
            <person name="Smith C.D."/>
            <person name="Smith T.F."/>
            <person name="Spieth J."/>
            <person name="Stage D.E."/>
            <person name="Stark A."/>
            <person name="Stephan W."/>
            <person name="Strausberg R.L."/>
            <person name="Strempel S."/>
            <person name="Sturgill D."/>
            <person name="Sutton G."/>
            <person name="Sutton G.G."/>
            <person name="Tao W."/>
            <person name="Teichmann S."/>
            <person name="Tobari Y.N."/>
            <person name="Tomimura Y."/>
            <person name="Tsolas J.M."/>
            <person name="Valente V.L."/>
            <person name="Venter E."/>
            <person name="Venter J.C."/>
            <person name="Vicario S."/>
            <person name="Vieira F.G."/>
            <person name="Vilella A.J."/>
            <person name="Villasante A."/>
            <person name="Walenz B."/>
            <person name="Wang J."/>
            <person name="Wasserman M."/>
            <person name="Watts T."/>
            <person name="Wilson D."/>
            <person name="Wilson R.K."/>
            <person name="Wing R.A."/>
            <person name="Wolfner M.F."/>
            <person name="Wong A."/>
            <person name="Wong G.K."/>
            <person name="Wu C.I."/>
            <person name="Wu G."/>
            <person name="Yamamoto D."/>
            <person name="Yang H.P."/>
            <person name="Yang S.P."/>
            <person name="Yorke J.A."/>
            <person name="Yoshida K."/>
            <person name="Zdobnov E."/>
            <person name="Zhang P."/>
            <person name="Zhang Y."/>
            <person name="Zimin A.V."/>
            <person name="Baldwin J."/>
            <person name="Abdouelleil A."/>
            <person name="Abdulkadir J."/>
            <person name="Abebe A."/>
            <person name="Abera B."/>
            <person name="Abreu J."/>
            <person name="Acer S.C."/>
            <person name="Aftuck L."/>
            <person name="Alexander A."/>
            <person name="An P."/>
            <person name="Anderson E."/>
            <person name="Anderson S."/>
            <person name="Arachi H."/>
            <person name="Azer M."/>
            <person name="Bachantsang P."/>
            <person name="Barry A."/>
            <person name="Bayul T."/>
            <person name="Berlin A."/>
            <person name="Bessette D."/>
            <person name="Bloom T."/>
            <person name="Blye J."/>
            <person name="Boguslavskiy L."/>
            <person name="Bonnet C."/>
            <person name="Boukhgalter B."/>
            <person name="Bourzgui I."/>
            <person name="Brown A."/>
            <person name="Cahill P."/>
            <person name="Channer S."/>
            <person name="Cheshatsang Y."/>
            <person name="Chuda L."/>
            <person name="Citroen M."/>
            <person name="Collymore A."/>
            <person name="Cooke P."/>
            <person name="Costello M."/>
            <person name="D'Aco K."/>
            <person name="Daza R."/>
            <person name="De Haan G."/>
            <person name="DeGray S."/>
            <person name="DeMaso C."/>
            <person name="Dhargay N."/>
            <person name="Dooley K."/>
            <person name="Dooley E."/>
            <person name="Doricent M."/>
            <person name="Dorje P."/>
            <person name="Dorjee K."/>
            <person name="Dupes A."/>
            <person name="Elong R."/>
            <person name="Falk J."/>
            <person name="Farina A."/>
            <person name="Faro S."/>
            <person name="Ferguson D."/>
            <person name="Fisher S."/>
            <person name="Foley C.D."/>
            <person name="Franke A."/>
            <person name="Friedrich D."/>
            <person name="Gadbois L."/>
            <person name="Gearin G."/>
            <person name="Gearin C.R."/>
            <person name="Giannoukos G."/>
            <person name="Goode T."/>
            <person name="Graham J."/>
            <person name="Grandbois E."/>
            <person name="Grewal S."/>
            <person name="Gyaltsen K."/>
            <person name="Hafez N."/>
            <person name="Hagos B."/>
            <person name="Hall J."/>
            <person name="Henson C."/>
            <person name="Hollinger A."/>
            <person name="Honan T."/>
            <person name="Huard M.D."/>
            <person name="Hughes L."/>
            <person name="Hurhula B."/>
            <person name="Husby M.E."/>
            <person name="Kamat A."/>
            <person name="Kanga B."/>
            <person name="Kashin S."/>
            <person name="Khazanovich D."/>
            <person name="Kisner P."/>
            <person name="Lance K."/>
            <person name="Lara M."/>
            <person name="Lee W."/>
            <person name="Lennon N."/>
            <person name="Letendre F."/>
            <person name="LeVine R."/>
            <person name="Lipovsky A."/>
            <person name="Liu X."/>
            <person name="Liu J."/>
            <person name="Liu S."/>
            <person name="Lokyitsang T."/>
            <person name="Lokyitsang Y."/>
            <person name="Lubonja R."/>
            <person name="Lui A."/>
            <person name="MacDonald P."/>
            <person name="Magnisalis V."/>
            <person name="Maru K."/>
            <person name="Matthews C."/>
            <person name="McCusker W."/>
            <person name="McDonough S."/>
            <person name="Mehta T."/>
            <person name="Meldrim J."/>
            <person name="Meneus L."/>
            <person name="Mihai O."/>
            <person name="Mihalev A."/>
            <person name="Mihova T."/>
            <person name="Mittelman R."/>
            <person name="Mlenga V."/>
            <person name="Montmayeur A."/>
            <person name="Mulrain L."/>
            <person name="Navidi A."/>
            <person name="Naylor J."/>
            <person name="Negash T."/>
            <person name="Nguyen T."/>
            <person name="Nguyen N."/>
            <person name="Nicol R."/>
            <person name="Norbu C."/>
            <person name="Norbu N."/>
            <person name="Novod N."/>
            <person name="O'Neill B."/>
            <person name="Osman S."/>
            <person name="Markiewicz E."/>
            <person name="Oyono O.L."/>
            <person name="Patti C."/>
            <person name="Phunkhang P."/>
            <person name="Pierre F."/>
            <person name="Priest M."/>
            <person name="Raghuraman S."/>
            <person name="Rege F."/>
            <person name="Reyes R."/>
            <person name="Rise C."/>
            <person name="Rogov P."/>
            <person name="Ross K."/>
            <person name="Ryan E."/>
            <person name="Settipalli S."/>
            <person name="Shea T."/>
            <person name="Sherpa N."/>
            <person name="Shi L."/>
            <person name="Shih D."/>
            <person name="Sparrow T."/>
            <person name="Spaulding J."/>
            <person name="Stalker J."/>
            <person name="Stange-Thomann N."/>
            <person name="Stavropoulos S."/>
            <person name="Stone C."/>
            <person name="Strader C."/>
            <person name="Tesfaye S."/>
            <person name="Thomson T."/>
            <person name="Thoulutsang Y."/>
            <person name="Thoulutsang D."/>
            <person name="Topham K."/>
            <person name="Topping I."/>
            <person name="Tsamla T."/>
            <person name="Vassiliev H."/>
            <person name="Vo A."/>
            <person name="Wangchuk T."/>
            <person name="Wangdi T."/>
            <person name="Weiand M."/>
            <person name="Wilkinson J."/>
            <person name="Wilson A."/>
            <person name="Yadav S."/>
            <person name="Young G."/>
            <person name="Yu Q."/>
            <person name="Zembek L."/>
            <person name="Zhong D."/>
            <person name="Zimmer A."/>
            <person name="Zwirko Z."/>
            <person name="Jaffe D.B."/>
            <person name="Alvarez P."/>
            <person name="Brockman W."/>
            <person name="Butler J."/>
            <person name="Chin C."/>
            <person name="Gnerre S."/>
            <person name="Grabherr M."/>
            <person name="Kleber M."/>
            <person name="Mauceli E."/>
            <person name="MacCallum I."/>
        </authorList>
    </citation>
    <scope>NUCLEOTIDE SEQUENCE [LARGE SCALE GENOMIC DNA]</scope>
    <source>
        <strain evidence="11">Tucson 15287-2541.00</strain>
    </source>
</reference>
<feature type="compositionally biased region" description="Low complexity" evidence="8">
    <location>
        <begin position="60"/>
        <end position="82"/>
    </location>
</feature>
<dbReference type="GO" id="GO:0043066">
    <property type="term" value="P:negative regulation of apoptotic process"/>
    <property type="evidence" value="ECO:0007669"/>
    <property type="project" value="EnsemblMetazoa"/>
</dbReference>
<keyword evidence="11" id="KW-1185">Reference proteome</keyword>
<dbReference type="GO" id="GO:0070176">
    <property type="term" value="C:DRM complex"/>
    <property type="evidence" value="ECO:0007669"/>
    <property type="project" value="EnsemblMetazoa"/>
</dbReference>
<feature type="region of interest" description="Disordered" evidence="8">
    <location>
        <begin position="53"/>
        <end position="84"/>
    </location>
</feature>
<evidence type="ECO:0000259" key="9">
    <source>
        <dbReference type="SMART" id="SM01372"/>
    </source>
</evidence>
<dbReference type="HOGENOM" id="CLU_750673_0_0_1"/>